<evidence type="ECO:0000313" key="2">
    <source>
        <dbReference type="EMBL" id="MBE0458485.1"/>
    </source>
</evidence>
<dbReference type="Proteomes" id="UP000707245">
    <property type="component" value="Unassembled WGS sequence"/>
</dbReference>
<keyword evidence="1" id="KW-1133">Transmembrane helix</keyword>
<sequence>MEIKSVGDVNAKIEHDKLKRIEALEKKLKRLSYVPTSTLALLLIYGFGFSFIASGQPSIGDFFLLAAAIGVVGNANVQRVNLLKELFELKNGK</sequence>
<dbReference type="RefSeq" id="WP_192542169.1">
    <property type="nucleotide sequence ID" value="NZ_JBQELX010000159.1"/>
</dbReference>
<accession>A0ABR9FNU9</accession>
<gene>
    <name evidence="2" type="ORF">EI167_13725</name>
</gene>
<keyword evidence="3" id="KW-1185">Reference proteome</keyword>
<protein>
    <submittedName>
        <fullName evidence="2">Uncharacterized protein</fullName>
    </submittedName>
</protein>
<feature type="transmembrane region" description="Helical" evidence="1">
    <location>
        <begin position="33"/>
        <end position="53"/>
    </location>
</feature>
<reference evidence="2 3" key="1">
    <citation type="submission" date="2020-07" db="EMBL/GenBank/DDBJ databases">
        <title>Halophilic bacteria isolated from french cheeses.</title>
        <authorList>
            <person name="Kothe C.I."/>
            <person name="Farah-Kraiem B."/>
            <person name="Renault P."/>
            <person name="Dridi B."/>
        </authorList>
    </citation>
    <scope>NUCLEOTIDE SEQUENCE [LARGE SCALE GENOMIC DNA]</scope>
    <source>
        <strain evidence="2 3">FME14</strain>
    </source>
</reference>
<proteinExistence type="predicted"/>
<comment type="caution">
    <text evidence="2">The sequence shown here is derived from an EMBL/GenBank/DDBJ whole genome shotgun (WGS) entry which is preliminary data.</text>
</comment>
<feature type="transmembrane region" description="Helical" evidence="1">
    <location>
        <begin position="59"/>
        <end position="77"/>
    </location>
</feature>
<organism evidence="2 3">
    <name type="scientific">Pseudoalteromonas prydzensis</name>
    <dbReference type="NCBI Taxonomy" id="182141"/>
    <lineage>
        <taxon>Bacteria</taxon>
        <taxon>Pseudomonadati</taxon>
        <taxon>Pseudomonadota</taxon>
        <taxon>Gammaproteobacteria</taxon>
        <taxon>Alteromonadales</taxon>
        <taxon>Pseudoalteromonadaceae</taxon>
        <taxon>Pseudoalteromonas</taxon>
    </lineage>
</organism>
<name>A0ABR9FNU9_9GAMM</name>
<keyword evidence="1" id="KW-0812">Transmembrane</keyword>
<evidence type="ECO:0000313" key="3">
    <source>
        <dbReference type="Proteomes" id="UP000707245"/>
    </source>
</evidence>
<dbReference type="EMBL" id="RRZA01000043">
    <property type="protein sequence ID" value="MBE0458485.1"/>
    <property type="molecule type" value="Genomic_DNA"/>
</dbReference>
<evidence type="ECO:0000256" key="1">
    <source>
        <dbReference type="SAM" id="Phobius"/>
    </source>
</evidence>
<keyword evidence="1" id="KW-0472">Membrane</keyword>